<dbReference type="Proteomes" id="UP000095287">
    <property type="component" value="Unplaced"/>
</dbReference>
<dbReference type="InterPro" id="IPR039149">
    <property type="entry name" value="ZNF800"/>
</dbReference>
<feature type="domain" description="C2H2-type" evidence="2">
    <location>
        <begin position="534"/>
        <end position="554"/>
    </location>
</feature>
<feature type="domain" description="C2H2-type" evidence="2">
    <location>
        <begin position="506"/>
        <end position="528"/>
    </location>
</feature>
<reference evidence="4" key="1">
    <citation type="submission" date="2016-11" db="UniProtKB">
        <authorList>
            <consortium name="WormBaseParasite"/>
        </authorList>
    </citation>
    <scope>IDENTIFICATION</scope>
</reference>
<feature type="domain" description="C2H2-type" evidence="2">
    <location>
        <begin position="263"/>
        <end position="286"/>
    </location>
</feature>
<dbReference type="PANTHER" id="PTHR21020">
    <property type="entry name" value="ZINC FINGER PROTEIN 800"/>
    <property type="match status" value="1"/>
</dbReference>
<organism evidence="3 4">
    <name type="scientific">Steinernema glaseri</name>
    <dbReference type="NCBI Taxonomy" id="37863"/>
    <lineage>
        <taxon>Eukaryota</taxon>
        <taxon>Metazoa</taxon>
        <taxon>Ecdysozoa</taxon>
        <taxon>Nematoda</taxon>
        <taxon>Chromadorea</taxon>
        <taxon>Rhabditida</taxon>
        <taxon>Tylenchina</taxon>
        <taxon>Panagrolaimomorpha</taxon>
        <taxon>Strongyloidoidea</taxon>
        <taxon>Steinernematidae</taxon>
        <taxon>Steinernema</taxon>
    </lineage>
</organism>
<dbReference type="WBParaSite" id="L893_g16924.t1">
    <property type="protein sequence ID" value="L893_g16924.t1"/>
    <property type="gene ID" value="L893_g16924"/>
</dbReference>
<evidence type="ECO:0000256" key="1">
    <source>
        <dbReference type="SAM" id="MobiDB-lite"/>
    </source>
</evidence>
<dbReference type="PANTHER" id="PTHR21020:SF0">
    <property type="entry name" value="ZINC FINGER PROTEIN 800"/>
    <property type="match status" value="1"/>
</dbReference>
<keyword evidence="3" id="KW-1185">Reference proteome</keyword>
<feature type="region of interest" description="Disordered" evidence="1">
    <location>
        <begin position="308"/>
        <end position="397"/>
    </location>
</feature>
<dbReference type="SMART" id="SM00355">
    <property type="entry name" value="ZnF_C2H2"/>
    <property type="match status" value="4"/>
</dbReference>
<proteinExistence type="predicted"/>
<accession>A0A1I7YJC6</accession>
<feature type="region of interest" description="Disordered" evidence="1">
    <location>
        <begin position="409"/>
        <end position="468"/>
    </location>
</feature>
<evidence type="ECO:0000259" key="2">
    <source>
        <dbReference type="SMART" id="SM00355"/>
    </source>
</evidence>
<sequence length="638" mass="72101">MTLRYQEDPGLLHVPVNPPMGVRDIQKYYSDASNEVRHLLDAEVNVILECKCCRNLFRSMMALVTHKRTICRRFHESAFTTEKCEELIEGIKGIFEDSTKPNKRRTVAGRRVNLVSMVNKRLEMIKIAKSLEVPTLPVLARSTPETFFINGVNEVLFREEKEETPKPSSSLVVFPSITTSKCGEMTLRNRRKPGVEVEKPKIMNSRLISLMEKAQLYYGNIVDIGTLTCQHGDCMHTLRPFPSLQTLIAHLHEHSTPLPDGNHLCILCDVKSTTVPKLMAHMKSEHDYKPKEVERKVVKKTVSPEIQIPAAESVRSTPARSASPAKKRPRSASPERLTRPSRVRQQPKWMQEDMYETKPILQVKKEPEPPEPSSSLTEDSEVNVEVDDTRSEFGSPTNENELVLTDIERSASLQPQGSPRVIARRQSFEAREREANVPKESRRKQNLATLSTDSDDEGRILALPNGRRPPAPTDLEGIGVFLTGEQRDLFFAGLKSVDANDLSSAFCCDVCDMKVPNLEAGRTHIIGHIRAVRFRCRICGVGSFFINALRNHLIKACCPLKKVIPQTEKEADNFIEVVDSRMPGVVKFTTGKIVSDESLVPYIPDPELERRALRNRDIEMLGTMSQAEYKATLRENFE</sequence>
<evidence type="ECO:0000313" key="4">
    <source>
        <dbReference type="WBParaSite" id="L893_g16924.t1"/>
    </source>
</evidence>
<feature type="domain" description="C2H2-type" evidence="2">
    <location>
        <begin position="227"/>
        <end position="254"/>
    </location>
</feature>
<dbReference type="InterPro" id="IPR013087">
    <property type="entry name" value="Znf_C2H2_type"/>
</dbReference>
<name>A0A1I7YJC6_9BILA</name>
<evidence type="ECO:0000313" key="3">
    <source>
        <dbReference type="Proteomes" id="UP000095287"/>
    </source>
</evidence>
<protein>
    <submittedName>
        <fullName evidence="4">C2H2-type domain-containing protein</fullName>
    </submittedName>
</protein>
<dbReference type="AlphaFoldDB" id="A0A1I7YJC6"/>
<feature type="compositionally biased region" description="Basic and acidic residues" evidence="1">
    <location>
        <begin position="426"/>
        <end position="440"/>
    </location>
</feature>